<keyword evidence="1" id="KW-1133">Transmembrane helix</keyword>
<dbReference type="PANTHER" id="PTHR32251:SF23">
    <property type="entry name" value="3-OXO-5-ALPHA-STEROID 4-DEHYDROGENASE (DUF1295)"/>
    <property type="match status" value="1"/>
</dbReference>
<dbReference type="Pfam" id="PF06966">
    <property type="entry name" value="DUF1295"/>
    <property type="match status" value="1"/>
</dbReference>
<feature type="transmembrane region" description="Helical" evidence="1">
    <location>
        <begin position="268"/>
        <end position="288"/>
    </location>
</feature>
<keyword evidence="1" id="KW-0812">Transmembrane</keyword>
<name>A0AB34IGM8_PRYPA</name>
<dbReference type="Gene3D" id="1.20.120.1630">
    <property type="match status" value="1"/>
</dbReference>
<sequence length="358" mass="39432">MTSLTGATPMTGAGTISPPAWSHAILGALLQNAALLYTWAAFTPFGACLGADLRACAADAWARSVVFALLLCTLTWLLSLRSLRRAATSDPSIVDRLWSICPWVYVWYWLACAPAASRPRVLLMALLSTAWGARLTYNFYLKGGFHGGEDYRWAVIRTWFAPGLRWELFNFMFICFAQQLIILAFSSPAAAAAASAAPLGRVDVIAATLFALLLLGEAVADRQMLAFQTEKYRRIHAGEPAGEYAAGFIESGLWAFSRHPNYFCEVSMWWAFYLFSIPSTGALLNWTLPGPLFLTALFCLPRASLDVTEALSSRKYPRYAEYQRRVSRFVPLPPTAKGAAWIGWAVFFAGLAALIQNP</sequence>
<gene>
    <name evidence="2" type="ORF">AB1Y20_014293</name>
</gene>
<dbReference type="AlphaFoldDB" id="A0AB34IGM8"/>
<proteinExistence type="predicted"/>
<comment type="caution">
    <text evidence="2">The sequence shown here is derived from an EMBL/GenBank/DDBJ whole genome shotgun (WGS) entry which is preliminary data.</text>
</comment>
<dbReference type="GO" id="GO:0016020">
    <property type="term" value="C:membrane"/>
    <property type="evidence" value="ECO:0007669"/>
    <property type="project" value="TreeGrafter"/>
</dbReference>
<accession>A0AB34IGM8</accession>
<dbReference type="InterPro" id="IPR010721">
    <property type="entry name" value="UstE-like"/>
</dbReference>
<protein>
    <recommendedName>
        <fullName evidence="4">Steroid 5-alpha reductase C-terminal domain-containing protein</fullName>
    </recommendedName>
</protein>
<evidence type="ECO:0000313" key="2">
    <source>
        <dbReference type="EMBL" id="KAL1496700.1"/>
    </source>
</evidence>
<feature type="transmembrane region" description="Helical" evidence="1">
    <location>
        <begin position="192"/>
        <end position="215"/>
    </location>
</feature>
<keyword evidence="1" id="KW-0472">Membrane</keyword>
<organism evidence="2 3">
    <name type="scientific">Prymnesium parvum</name>
    <name type="common">Toxic golden alga</name>
    <dbReference type="NCBI Taxonomy" id="97485"/>
    <lineage>
        <taxon>Eukaryota</taxon>
        <taxon>Haptista</taxon>
        <taxon>Haptophyta</taxon>
        <taxon>Prymnesiophyceae</taxon>
        <taxon>Prymnesiales</taxon>
        <taxon>Prymnesiaceae</taxon>
        <taxon>Prymnesium</taxon>
    </lineage>
</organism>
<feature type="transmembrane region" description="Helical" evidence="1">
    <location>
        <begin position="20"/>
        <end position="39"/>
    </location>
</feature>
<evidence type="ECO:0000256" key="1">
    <source>
        <dbReference type="SAM" id="Phobius"/>
    </source>
</evidence>
<dbReference type="Proteomes" id="UP001515480">
    <property type="component" value="Unassembled WGS sequence"/>
</dbReference>
<evidence type="ECO:0008006" key="4">
    <source>
        <dbReference type="Google" id="ProtNLM"/>
    </source>
</evidence>
<evidence type="ECO:0000313" key="3">
    <source>
        <dbReference type="Proteomes" id="UP001515480"/>
    </source>
</evidence>
<feature type="transmembrane region" description="Helical" evidence="1">
    <location>
        <begin position="60"/>
        <end position="77"/>
    </location>
</feature>
<reference evidence="2 3" key="1">
    <citation type="journal article" date="2024" name="Science">
        <title>Giant polyketide synthase enzymes in the biosynthesis of giant marine polyether toxins.</title>
        <authorList>
            <person name="Fallon T.R."/>
            <person name="Shende V.V."/>
            <person name="Wierzbicki I.H."/>
            <person name="Pendleton A.L."/>
            <person name="Watervoot N.F."/>
            <person name="Auber R.P."/>
            <person name="Gonzalez D.J."/>
            <person name="Wisecaver J.H."/>
            <person name="Moore B.S."/>
        </authorList>
    </citation>
    <scope>NUCLEOTIDE SEQUENCE [LARGE SCALE GENOMIC DNA]</scope>
    <source>
        <strain evidence="2 3">12B1</strain>
    </source>
</reference>
<dbReference type="PROSITE" id="PS50244">
    <property type="entry name" value="S5A_REDUCTASE"/>
    <property type="match status" value="1"/>
</dbReference>
<keyword evidence="3" id="KW-1185">Reference proteome</keyword>
<feature type="transmembrane region" description="Helical" evidence="1">
    <location>
        <begin position="338"/>
        <end position="355"/>
    </location>
</feature>
<dbReference type="EMBL" id="JBGBPQ010000028">
    <property type="protein sequence ID" value="KAL1496700.1"/>
    <property type="molecule type" value="Genomic_DNA"/>
</dbReference>
<feature type="transmembrane region" description="Helical" evidence="1">
    <location>
        <begin position="168"/>
        <end position="186"/>
    </location>
</feature>
<dbReference type="PANTHER" id="PTHR32251">
    <property type="entry name" value="3-OXO-5-ALPHA-STEROID 4-DEHYDROGENASE"/>
    <property type="match status" value="1"/>
</dbReference>